<feature type="chain" id="PRO_5045294702" evidence="1">
    <location>
        <begin position="29"/>
        <end position="127"/>
    </location>
</feature>
<dbReference type="RefSeq" id="WP_343193130.1">
    <property type="nucleotide sequence ID" value="NZ_JBCIVJ010000001.1"/>
</dbReference>
<dbReference type="InterPro" id="IPR049973">
    <property type="entry name" value="STY0301-like"/>
</dbReference>
<accession>A0ABU9UZT3</accession>
<dbReference type="NCBIfam" id="NF042415">
    <property type="entry name" value="STY0301_fam"/>
    <property type="match status" value="1"/>
</dbReference>
<evidence type="ECO:0000256" key="1">
    <source>
        <dbReference type="SAM" id="SignalP"/>
    </source>
</evidence>
<protein>
    <submittedName>
        <fullName evidence="2">STY0301 family protein</fullName>
    </submittedName>
</protein>
<proteinExistence type="predicted"/>
<dbReference type="EMBL" id="JBCIVJ010000001">
    <property type="protein sequence ID" value="MEN0577901.1"/>
    <property type="molecule type" value="Genomic_DNA"/>
</dbReference>
<sequence length="127" mass="14353">MTEFTTVPWYKFFMSVMVLSLSIGVAQATTTLCPSHPTLQDKTHPLNDASLFVGPPEDFVNLMPDNDRETVWTLPDYQDEAKKYKTSLYFICRYKNTKQTVGLIVPAWAKKCSVAFDKSGELMAACE</sequence>
<dbReference type="Proteomes" id="UP001411173">
    <property type="component" value="Unassembled WGS sequence"/>
</dbReference>
<keyword evidence="3" id="KW-1185">Reference proteome</keyword>
<keyword evidence="1" id="KW-0732">Signal</keyword>
<evidence type="ECO:0000313" key="2">
    <source>
        <dbReference type="EMBL" id="MEN0577901.1"/>
    </source>
</evidence>
<name>A0ABU9UZT3_9ENTR</name>
<evidence type="ECO:0000313" key="3">
    <source>
        <dbReference type="Proteomes" id="UP001411173"/>
    </source>
</evidence>
<gene>
    <name evidence="2" type="ORF">AAIG39_02630</name>
</gene>
<comment type="caution">
    <text evidence="2">The sequence shown here is derived from an EMBL/GenBank/DDBJ whole genome shotgun (WGS) entry which is preliminary data.</text>
</comment>
<reference evidence="2 3" key="1">
    <citation type="submission" date="2024-02" db="EMBL/GenBank/DDBJ databases">
        <title>Whole genome of MDR Enterobacteriaceae from southern Thailand.</title>
        <authorList>
            <person name="Surachat K."/>
        </authorList>
    </citation>
    <scope>NUCLEOTIDE SEQUENCE [LARGE SCALE GENOMIC DNA]</scope>
    <source>
        <strain evidence="2 3">PSU_29</strain>
    </source>
</reference>
<organism evidence="2 3">
    <name type="scientific">Phytobacter palmae</name>
    <dbReference type="NCBI Taxonomy" id="1855371"/>
    <lineage>
        <taxon>Bacteria</taxon>
        <taxon>Pseudomonadati</taxon>
        <taxon>Pseudomonadota</taxon>
        <taxon>Gammaproteobacteria</taxon>
        <taxon>Enterobacterales</taxon>
        <taxon>Enterobacteriaceae</taxon>
        <taxon>Phytobacter</taxon>
    </lineage>
</organism>
<feature type="signal peptide" evidence="1">
    <location>
        <begin position="1"/>
        <end position="28"/>
    </location>
</feature>